<dbReference type="GO" id="GO:0015205">
    <property type="term" value="F:nucleobase transmembrane transporter activity"/>
    <property type="evidence" value="ECO:0007669"/>
    <property type="project" value="TreeGrafter"/>
</dbReference>
<sequence length="552" mass="60536">MPTVATTCHARPSLVTMSKVLEFLRVPTSQYNDCDTYINDDIRPLPPHRRTWNTMAFISFWAINQIALSNWQLGASLVAAGLSVWQAIIAIIVGKVLIALVAVFNGKVGAVWHVGFVVISRYIWGLNAAYFALVQRIMLSLVWFSVQSWTGGLCVQVILSAIFPSFQRMRDVFPDSAALNTKQFIGWVLFNVLMVPVCYIPPERIKKTIYWMNVVSLITLCCMMIWSLNAAGGGGPLLSAPAKPQSSTELGWNIVSGVTTTIGSIAVGLTNQPDYSRFARKPGDQVFGQYFSIITLGTILPLFGCLTSSATQGIYGTAIWNPPDLAQKWLDEDYNARSRAGAFFAGLGLVTCQLAINSIDNAFSAGMDLAGILPKYINIRRGAYIGLVLSIALCPWELLSSAATFITVLSAYSVFLGPMVGVQICDYFIIRKETLKLSDLYHGKPDGIYYFWNGVNWRTFVSWTCGFASQIPGFINAVNPAIEVPVGCKRLYALAYPLGFAISFLIHYALNTVAPPPGLGEKDDFDMYNTFSEDEAANLAIVSSVQVTKTDV</sequence>
<dbReference type="AlphaFoldDB" id="A0A6A6GPJ0"/>
<comment type="subcellular location">
    <subcellularLocation>
        <location evidence="1">Membrane</location>
        <topology evidence="1">Multi-pass membrane protein</topology>
    </subcellularLocation>
</comment>
<evidence type="ECO:0000256" key="2">
    <source>
        <dbReference type="ARBA" id="ARBA00008974"/>
    </source>
</evidence>
<accession>A0A6A6GPJ0</accession>
<keyword evidence="3 6" id="KW-0812">Transmembrane</keyword>
<evidence type="ECO:0000256" key="3">
    <source>
        <dbReference type="ARBA" id="ARBA00022692"/>
    </source>
</evidence>
<dbReference type="InterPro" id="IPR001248">
    <property type="entry name" value="Pur-cyt_permease"/>
</dbReference>
<dbReference type="Gene3D" id="1.10.4160.10">
    <property type="entry name" value="Hydantoin permease"/>
    <property type="match status" value="1"/>
</dbReference>
<feature type="transmembrane region" description="Helical" evidence="6">
    <location>
        <begin position="184"/>
        <end position="202"/>
    </location>
</feature>
<dbReference type="NCBIfam" id="TIGR00800">
    <property type="entry name" value="ncs1"/>
    <property type="match status" value="1"/>
</dbReference>
<evidence type="ECO:0000256" key="1">
    <source>
        <dbReference type="ARBA" id="ARBA00004141"/>
    </source>
</evidence>
<keyword evidence="8" id="KW-1185">Reference proteome</keyword>
<reference evidence="8" key="1">
    <citation type="journal article" date="2020" name="Stud. Mycol.">
        <title>101 Dothideomycetes genomes: A test case for predicting lifestyles and emergence of pathogens.</title>
        <authorList>
            <person name="Haridas S."/>
            <person name="Albert R."/>
            <person name="Binder M."/>
            <person name="Bloem J."/>
            <person name="LaButti K."/>
            <person name="Salamov A."/>
            <person name="Andreopoulos B."/>
            <person name="Baker S."/>
            <person name="Barry K."/>
            <person name="Bills G."/>
            <person name="Bluhm B."/>
            <person name="Cannon C."/>
            <person name="Castanera R."/>
            <person name="Culley D."/>
            <person name="Daum C."/>
            <person name="Ezra D."/>
            <person name="Gonzalez J."/>
            <person name="Henrissat B."/>
            <person name="Kuo A."/>
            <person name="Liang C."/>
            <person name="Lipzen A."/>
            <person name="Lutzoni F."/>
            <person name="Magnuson J."/>
            <person name="Mondo S."/>
            <person name="Nolan M."/>
            <person name="Ohm R."/>
            <person name="Pangilinan J."/>
            <person name="Park H.-J."/>
            <person name="Ramirez L."/>
            <person name="Alfaro M."/>
            <person name="Sun H."/>
            <person name="Tritt A."/>
            <person name="Yoshinaga Y."/>
            <person name="Zwiers L.-H."/>
            <person name="Turgeon B."/>
            <person name="Goodwin S."/>
            <person name="Spatafora J."/>
            <person name="Crous P."/>
            <person name="Grigoriev I."/>
        </authorList>
    </citation>
    <scope>NUCLEOTIDE SEQUENCE [LARGE SCALE GENOMIC DNA]</scope>
    <source>
        <strain evidence="8">CECT 20119</strain>
    </source>
</reference>
<dbReference type="EMBL" id="ML992501">
    <property type="protein sequence ID" value="KAF2227656.1"/>
    <property type="molecule type" value="Genomic_DNA"/>
</dbReference>
<dbReference type="InterPro" id="IPR012681">
    <property type="entry name" value="NCS1"/>
</dbReference>
<dbReference type="CDD" id="cd11482">
    <property type="entry name" value="SLC-NCS1sbd_NRT1-like"/>
    <property type="match status" value="1"/>
</dbReference>
<feature type="transmembrane region" description="Helical" evidence="6">
    <location>
        <begin position="209"/>
        <end position="230"/>
    </location>
</feature>
<feature type="transmembrane region" description="Helical" evidence="6">
    <location>
        <begin position="340"/>
        <end position="363"/>
    </location>
</feature>
<comment type="similarity">
    <text evidence="2">Belongs to the purine-cytosine permease (2.A.39) family.</text>
</comment>
<name>A0A6A6GPJ0_9PEZI</name>
<evidence type="ECO:0000313" key="8">
    <source>
        <dbReference type="Proteomes" id="UP000799538"/>
    </source>
</evidence>
<feature type="transmembrane region" description="Helical" evidence="6">
    <location>
        <begin position="384"/>
        <end position="406"/>
    </location>
</feature>
<feature type="transmembrane region" description="Helical" evidence="6">
    <location>
        <begin position="250"/>
        <end position="269"/>
    </location>
</feature>
<evidence type="ECO:0000256" key="4">
    <source>
        <dbReference type="ARBA" id="ARBA00022989"/>
    </source>
</evidence>
<dbReference type="InterPro" id="IPR045225">
    <property type="entry name" value="Uracil/uridine/allantoin_perm"/>
</dbReference>
<organism evidence="7 8">
    <name type="scientific">Elsinoe ampelina</name>
    <dbReference type="NCBI Taxonomy" id="302913"/>
    <lineage>
        <taxon>Eukaryota</taxon>
        <taxon>Fungi</taxon>
        <taxon>Dikarya</taxon>
        <taxon>Ascomycota</taxon>
        <taxon>Pezizomycotina</taxon>
        <taxon>Dothideomycetes</taxon>
        <taxon>Dothideomycetidae</taxon>
        <taxon>Myriangiales</taxon>
        <taxon>Elsinoaceae</taxon>
        <taxon>Elsinoe</taxon>
    </lineage>
</organism>
<proteinExistence type="inferred from homology"/>
<dbReference type="GO" id="GO:0005886">
    <property type="term" value="C:plasma membrane"/>
    <property type="evidence" value="ECO:0007669"/>
    <property type="project" value="TreeGrafter"/>
</dbReference>
<dbReference type="Proteomes" id="UP000799538">
    <property type="component" value="Unassembled WGS sequence"/>
</dbReference>
<feature type="transmembrane region" description="Helical" evidence="6">
    <location>
        <begin position="141"/>
        <end position="164"/>
    </location>
</feature>
<dbReference type="PANTHER" id="PTHR30618:SF4">
    <property type="entry name" value="ALLANTOIN PERMEASE"/>
    <property type="match status" value="1"/>
</dbReference>
<feature type="transmembrane region" description="Helical" evidence="6">
    <location>
        <begin position="491"/>
        <end position="510"/>
    </location>
</feature>
<dbReference type="OrthoDB" id="2018619at2759"/>
<dbReference type="PANTHER" id="PTHR30618">
    <property type="entry name" value="NCS1 FAMILY PURINE/PYRIMIDINE TRANSPORTER"/>
    <property type="match status" value="1"/>
</dbReference>
<protein>
    <submittedName>
        <fullName evidence="7">Permease for cytosine/purines, uracil, thiamine, allantoin-domain-containing protein</fullName>
    </submittedName>
</protein>
<keyword evidence="4 6" id="KW-1133">Transmembrane helix</keyword>
<feature type="transmembrane region" description="Helical" evidence="6">
    <location>
        <begin position="110"/>
        <end position="134"/>
    </location>
</feature>
<feature type="transmembrane region" description="Helical" evidence="6">
    <location>
        <begin position="290"/>
        <end position="320"/>
    </location>
</feature>
<evidence type="ECO:0000313" key="7">
    <source>
        <dbReference type="EMBL" id="KAF2227656.1"/>
    </source>
</evidence>
<evidence type="ECO:0000256" key="6">
    <source>
        <dbReference type="SAM" id="Phobius"/>
    </source>
</evidence>
<gene>
    <name evidence="7" type="ORF">BDZ85DRAFT_315204</name>
</gene>
<dbReference type="Pfam" id="PF02133">
    <property type="entry name" value="Transp_cyt_pur"/>
    <property type="match status" value="1"/>
</dbReference>
<feature type="transmembrane region" description="Helical" evidence="6">
    <location>
        <begin position="83"/>
        <end position="104"/>
    </location>
</feature>
<feature type="transmembrane region" description="Helical" evidence="6">
    <location>
        <begin position="412"/>
        <end position="430"/>
    </location>
</feature>
<keyword evidence="5 6" id="KW-0472">Membrane</keyword>
<evidence type="ECO:0000256" key="5">
    <source>
        <dbReference type="ARBA" id="ARBA00023136"/>
    </source>
</evidence>